<dbReference type="SMART" id="SM00382">
    <property type="entry name" value="AAA"/>
    <property type="match status" value="2"/>
</dbReference>
<dbReference type="PANTHER" id="PTHR43790">
    <property type="entry name" value="CARBOHYDRATE TRANSPORT ATP-BINDING PROTEIN MG119-RELATED"/>
    <property type="match status" value="1"/>
</dbReference>
<dbReference type="InterPro" id="IPR027417">
    <property type="entry name" value="P-loop_NTPase"/>
</dbReference>
<dbReference type="SUPFAM" id="SSF52540">
    <property type="entry name" value="P-loop containing nucleoside triphosphate hydrolases"/>
    <property type="match status" value="2"/>
</dbReference>
<dbReference type="CDD" id="cd03216">
    <property type="entry name" value="ABC_Carb_Monos_I"/>
    <property type="match status" value="1"/>
</dbReference>
<reference evidence="7 8" key="1">
    <citation type="submission" date="2016-10" db="EMBL/GenBank/DDBJ databases">
        <authorList>
            <person name="de Groot N.N."/>
        </authorList>
    </citation>
    <scope>NUCLEOTIDE SEQUENCE [LARGE SCALE GENOMIC DNA]</scope>
    <source>
        <strain evidence="7 8">DSM 8512</strain>
    </source>
</reference>
<dbReference type="STRING" id="34002.SAMN04489859_104414"/>
<gene>
    <name evidence="7" type="ORF">SAMN04489859_104414</name>
</gene>
<dbReference type="GO" id="GO:0005524">
    <property type="term" value="F:ATP binding"/>
    <property type="evidence" value="ECO:0007669"/>
    <property type="project" value="UniProtKB-KW"/>
</dbReference>
<feature type="domain" description="ABC transporter" evidence="6">
    <location>
        <begin position="261"/>
        <end position="502"/>
    </location>
</feature>
<dbReference type="CDD" id="cd03215">
    <property type="entry name" value="ABC_Carb_Monos_II"/>
    <property type="match status" value="1"/>
</dbReference>
<dbReference type="Proteomes" id="UP000199054">
    <property type="component" value="Unassembled WGS sequence"/>
</dbReference>
<dbReference type="InterPro" id="IPR003593">
    <property type="entry name" value="AAA+_ATPase"/>
</dbReference>
<dbReference type="Pfam" id="PF00005">
    <property type="entry name" value="ABC_tran"/>
    <property type="match status" value="2"/>
</dbReference>
<evidence type="ECO:0000256" key="2">
    <source>
        <dbReference type="ARBA" id="ARBA00022597"/>
    </source>
</evidence>
<dbReference type="InterPro" id="IPR003439">
    <property type="entry name" value="ABC_transporter-like_ATP-bd"/>
</dbReference>
<feature type="domain" description="ABC transporter" evidence="6">
    <location>
        <begin position="2"/>
        <end position="243"/>
    </location>
</feature>
<dbReference type="PROSITE" id="PS50893">
    <property type="entry name" value="ABC_TRANSPORTER_2"/>
    <property type="match status" value="2"/>
</dbReference>
<organism evidence="7 8">
    <name type="scientific">Paracoccus alcaliphilus</name>
    <dbReference type="NCBI Taxonomy" id="34002"/>
    <lineage>
        <taxon>Bacteria</taxon>
        <taxon>Pseudomonadati</taxon>
        <taxon>Pseudomonadota</taxon>
        <taxon>Alphaproteobacteria</taxon>
        <taxon>Rhodobacterales</taxon>
        <taxon>Paracoccaceae</taxon>
        <taxon>Paracoccus</taxon>
    </lineage>
</organism>
<keyword evidence="8" id="KW-1185">Reference proteome</keyword>
<dbReference type="PANTHER" id="PTHR43790:SF9">
    <property type="entry name" value="GALACTOFURANOSE TRANSPORTER ATP-BINDING PROTEIN YTFR"/>
    <property type="match status" value="1"/>
</dbReference>
<keyword evidence="5 7" id="KW-0067">ATP-binding</keyword>
<keyword evidence="4" id="KW-0547">Nucleotide-binding</keyword>
<dbReference type="Gene3D" id="3.40.50.300">
    <property type="entry name" value="P-loop containing nucleotide triphosphate hydrolases"/>
    <property type="match status" value="2"/>
</dbReference>
<dbReference type="OrthoDB" id="39350at2"/>
<protein>
    <submittedName>
        <fullName evidence="7">Monosaccharide ABC transporter ATP-binding protein, CUT2 family</fullName>
    </submittedName>
</protein>
<proteinExistence type="predicted"/>
<dbReference type="AlphaFoldDB" id="A0A1H8MRY9"/>
<sequence>MYQLSSVDKKFPGVHALKSIDFHIKRGEIVGLVGENGAGKSTLMKVIYGAYQPDGGQILIDGKPVHFANPRQAMKRGIGMVFQEQSLIPNLTVMENIFLGYEAQFTRLGVVNWKAMAEAAKKQLAKVRLDIDPAMTTSALSFAQRQLVELAKVLTLEERVEGDLVILLDEPTSVLSEEEVKLLFKLVRELTSRASFIFVSHRMDEVMELSDRIYVMKDGQVMDVVGKAEASAEAIQHKMVGRHVDREYYREQRQKPYDAARKLFDMRDVVLPGGRPHKLNLTLHAGEVLCLVGTEGSGREAILRTIYGMLTPVSGRFEMKGQALRGFNPRRSVAMGVGYVPRERKVEGIVAGMNVYENMTLSQLGRYSKAGVIDVGREKALARDWIGKLSIKAHSEFADCGNLSGGNQQKVVLSKWRSGGSDIMLLDHPTRGLDIGAKEDVYDMIRDMSDDGVGIVLVADTLEEAIGLSHTIVVLKDGEIQQRFDCQPGAKPSLFDLLHHMI</sequence>
<evidence type="ECO:0000256" key="4">
    <source>
        <dbReference type="ARBA" id="ARBA00022741"/>
    </source>
</evidence>
<accession>A0A1H8MRY9</accession>
<evidence type="ECO:0000256" key="1">
    <source>
        <dbReference type="ARBA" id="ARBA00022448"/>
    </source>
</evidence>
<evidence type="ECO:0000259" key="6">
    <source>
        <dbReference type="PROSITE" id="PS50893"/>
    </source>
</evidence>
<name>A0A1H8MRY9_9RHOB</name>
<dbReference type="RefSeq" id="WP_090616832.1">
    <property type="nucleotide sequence ID" value="NZ_CP067124.1"/>
</dbReference>
<dbReference type="EMBL" id="FODE01000044">
    <property type="protein sequence ID" value="SEO20020.1"/>
    <property type="molecule type" value="Genomic_DNA"/>
</dbReference>
<keyword evidence="1" id="KW-0813">Transport</keyword>
<dbReference type="GO" id="GO:0016887">
    <property type="term" value="F:ATP hydrolysis activity"/>
    <property type="evidence" value="ECO:0007669"/>
    <property type="project" value="InterPro"/>
</dbReference>
<keyword evidence="3" id="KW-0677">Repeat</keyword>
<evidence type="ECO:0000313" key="7">
    <source>
        <dbReference type="EMBL" id="SEO20020.1"/>
    </source>
</evidence>
<keyword evidence="2" id="KW-0762">Sugar transport</keyword>
<evidence type="ECO:0000256" key="5">
    <source>
        <dbReference type="ARBA" id="ARBA00022840"/>
    </source>
</evidence>
<dbReference type="InterPro" id="IPR050107">
    <property type="entry name" value="ABC_carbohydrate_import_ATPase"/>
</dbReference>
<evidence type="ECO:0000313" key="8">
    <source>
        <dbReference type="Proteomes" id="UP000199054"/>
    </source>
</evidence>
<evidence type="ECO:0000256" key="3">
    <source>
        <dbReference type="ARBA" id="ARBA00022737"/>
    </source>
</evidence>